<dbReference type="EMBL" id="GBXM01013922">
    <property type="protein sequence ID" value="JAH94655.1"/>
    <property type="molecule type" value="Transcribed_RNA"/>
</dbReference>
<organism evidence="2">
    <name type="scientific">Anguilla anguilla</name>
    <name type="common">European freshwater eel</name>
    <name type="synonym">Muraena anguilla</name>
    <dbReference type="NCBI Taxonomy" id="7936"/>
    <lineage>
        <taxon>Eukaryota</taxon>
        <taxon>Metazoa</taxon>
        <taxon>Chordata</taxon>
        <taxon>Craniata</taxon>
        <taxon>Vertebrata</taxon>
        <taxon>Euteleostomi</taxon>
        <taxon>Actinopterygii</taxon>
        <taxon>Neopterygii</taxon>
        <taxon>Teleostei</taxon>
        <taxon>Anguilliformes</taxon>
        <taxon>Anguillidae</taxon>
        <taxon>Anguilla</taxon>
    </lineage>
</organism>
<proteinExistence type="predicted"/>
<evidence type="ECO:0000313" key="2">
    <source>
        <dbReference type="EMBL" id="JAH94655.1"/>
    </source>
</evidence>
<feature type="compositionally biased region" description="Polar residues" evidence="1">
    <location>
        <begin position="99"/>
        <end position="109"/>
    </location>
</feature>
<accession>A0A0E9WYE7</accession>
<sequence length="109" mass="12174">MTFPYWLMTKDETHGVELGLSLSLSLSLSLTHSFLSTHFLTNRVSRSTAHRMTRNWKPTPQPKCLAFMTSQIDRTVLTNGACLPASPPGPGSRFWSLRDVTSSGPRYFG</sequence>
<reference evidence="2" key="2">
    <citation type="journal article" date="2015" name="Fish Shellfish Immunol.">
        <title>Early steps in the European eel (Anguilla anguilla)-Vibrio vulnificus interaction in the gills: Role of the RtxA13 toxin.</title>
        <authorList>
            <person name="Callol A."/>
            <person name="Pajuelo D."/>
            <person name="Ebbesson L."/>
            <person name="Teles M."/>
            <person name="MacKenzie S."/>
            <person name="Amaro C."/>
        </authorList>
    </citation>
    <scope>NUCLEOTIDE SEQUENCE</scope>
</reference>
<name>A0A0E9WYE7_ANGAN</name>
<protein>
    <submittedName>
        <fullName evidence="2">Uncharacterized protein</fullName>
    </submittedName>
</protein>
<evidence type="ECO:0000256" key="1">
    <source>
        <dbReference type="SAM" id="MobiDB-lite"/>
    </source>
</evidence>
<reference evidence="2" key="1">
    <citation type="submission" date="2014-11" db="EMBL/GenBank/DDBJ databases">
        <authorList>
            <person name="Amaro Gonzalez C."/>
        </authorList>
    </citation>
    <scope>NUCLEOTIDE SEQUENCE</scope>
</reference>
<dbReference type="AlphaFoldDB" id="A0A0E9WYE7"/>
<feature type="region of interest" description="Disordered" evidence="1">
    <location>
        <begin position="85"/>
        <end position="109"/>
    </location>
</feature>